<sequence>MKLITLSPAFLLALSTTATGTGTATATATTDPAFACYTSPLPPLSTTSANITRSIPWGSPSFALPNGTTCCSSLAEVRAGINDLNDQIIALLAQRAAYVREATRFKATLDSVDVPSRDQEVIDGAVEKAKGTTPRLPETIARGVFEAIIEANVPFEECVWESY</sequence>
<proteinExistence type="predicted"/>
<protein>
    <recommendedName>
        <fullName evidence="3">Chorismate mutase domain-containing protein</fullName>
    </recommendedName>
</protein>
<dbReference type="GO" id="GO:0046417">
    <property type="term" value="P:chorismate metabolic process"/>
    <property type="evidence" value="ECO:0007669"/>
    <property type="project" value="InterPro"/>
</dbReference>
<dbReference type="InterPro" id="IPR051331">
    <property type="entry name" value="Chorismate_mutase-related"/>
</dbReference>
<feature type="chain" id="PRO_5024460152" description="Chorismate mutase domain-containing protein" evidence="2">
    <location>
        <begin position="21"/>
        <end position="163"/>
    </location>
</feature>
<dbReference type="Proteomes" id="UP000322873">
    <property type="component" value="Unassembled WGS sequence"/>
</dbReference>
<dbReference type="PANTHER" id="PTHR38041:SF1">
    <property type="entry name" value="CHORISMATE MUTASE"/>
    <property type="match status" value="1"/>
</dbReference>
<dbReference type="Pfam" id="PF01817">
    <property type="entry name" value="CM_2"/>
    <property type="match status" value="1"/>
</dbReference>
<organism evidence="4 5">
    <name type="scientific">Monilinia fructicola</name>
    <name type="common">Brown rot fungus</name>
    <name type="synonym">Ciboria fructicola</name>
    <dbReference type="NCBI Taxonomy" id="38448"/>
    <lineage>
        <taxon>Eukaryota</taxon>
        <taxon>Fungi</taxon>
        <taxon>Dikarya</taxon>
        <taxon>Ascomycota</taxon>
        <taxon>Pezizomycotina</taxon>
        <taxon>Leotiomycetes</taxon>
        <taxon>Helotiales</taxon>
        <taxon>Sclerotiniaceae</taxon>
        <taxon>Monilinia</taxon>
    </lineage>
</organism>
<dbReference type="InterPro" id="IPR036979">
    <property type="entry name" value="CM_dom_sf"/>
</dbReference>
<evidence type="ECO:0000313" key="4">
    <source>
        <dbReference type="EMBL" id="KAA8565396.1"/>
    </source>
</evidence>
<accession>A0A5M9JCM1</accession>
<dbReference type="SMART" id="SM00830">
    <property type="entry name" value="CM_2"/>
    <property type="match status" value="1"/>
</dbReference>
<feature type="domain" description="Chorismate mutase" evidence="3">
    <location>
        <begin position="68"/>
        <end position="160"/>
    </location>
</feature>
<keyword evidence="2" id="KW-0732">Signal</keyword>
<dbReference type="AlphaFoldDB" id="A0A5M9JCM1"/>
<keyword evidence="5" id="KW-1185">Reference proteome</keyword>
<evidence type="ECO:0000259" key="3">
    <source>
        <dbReference type="PROSITE" id="PS51168"/>
    </source>
</evidence>
<dbReference type="Gene3D" id="1.20.59.10">
    <property type="entry name" value="Chorismate mutase"/>
    <property type="match status" value="1"/>
</dbReference>
<dbReference type="InterPro" id="IPR036263">
    <property type="entry name" value="Chorismate_II_sf"/>
</dbReference>
<dbReference type="GO" id="GO:0009697">
    <property type="term" value="P:salicylic acid biosynthetic process"/>
    <property type="evidence" value="ECO:0007669"/>
    <property type="project" value="TreeGrafter"/>
</dbReference>
<gene>
    <name evidence="4" type="ORF">EYC84_011102</name>
</gene>
<name>A0A5M9JCM1_MONFR</name>
<keyword evidence="1" id="KW-0413">Isomerase</keyword>
<dbReference type="SUPFAM" id="SSF48600">
    <property type="entry name" value="Chorismate mutase II"/>
    <property type="match status" value="1"/>
</dbReference>
<dbReference type="PANTHER" id="PTHR38041">
    <property type="entry name" value="CHORISMATE MUTASE"/>
    <property type="match status" value="1"/>
</dbReference>
<evidence type="ECO:0000256" key="1">
    <source>
        <dbReference type="ARBA" id="ARBA00023235"/>
    </source>
</evidence>
<dbReference type="InterPro" id="IPR002701">
    <property type="entry name" value="CM_II_prokaryot"/>
</dbReference>
<dbReference type="EMBL" id="VICG01000014">
    <property type="protein sequence ID" value="KAA8565396.1"/>
    <property type="molecule type" value="Genomic_DNA"/>
</dbReference>
<dbReference type="OrthoDB" id="2843337at2759"/>
<comment type="caution">
    <text evidence="4">The sequence shown here is derived from an EMBL/GenBank/DDBJ whole genome shotgun (WGS) entry which is preliminary data.</text>
</comment>
<evidence type="ECO:0000256" key="2">
    <source>
        <dbReference type="SAM" id="SignalP"/>
    </source>
</evidence>
<reference evidence="4 5" key="1">
    <citation type="submission" date="2019-06" db="EMBL/GenBank/DDBJ databases">
        <title>Genome Sequence of the Brown Rot Fungal Pathogen Monilinia fructicola.</title>
        <authorList>
            <person name="De Miccolis Angelini R.M."/>
            <person name="Landi L."/>
            <person name="Abate D."/>
            <person name="Pollastro S."/>
            <person name="Romanazzi G."/>
            <person name="Faretra F."/>
        </authorList>
    </citation>
    <scope>NUCLEOTIDE SEQUENCE [LARGE SCALE GENOMIC DNA]</scope>
    <source>
        <strain evidence="4 5">Mfrc123</strain>
    </source>
</reference>
<feature type="signal peptide" evidence="2">
    <location>
        <begin position="1"/>
        <end position="20"/>
    </location>
</feature>
<dbReference type="VEuPathDB" id="FungiDB:MFRU_071g00160"/>
<dbReference type="GO" id="GO:0004106">
    <property type="term" value="F:chorismate mutase activity"/>
    <property type="evidence" value="ECO:0007669"/>
    <property type="project" value="InterPro"/>
</dbReference>
<dbReference type="PROSITE" id="PS51168">
    <property type="entry name" value="CHORISMATE_MUT_2"/>
    <property type="match status" value="1"/>
</dbReference>
<evidence type="ECO:0000313" key="5">
    <source>
        <dbReference type="Proteomes" id="UP000322873"/>
    </source>
</evidence>